<evidence type="ECO:0000313" key="2">
    <source>
        <dbReference type="Proteomes" id="UP001058533"/>
    </source>
</evidence>
<reference evidence="1" key="1">
    <citation type="submission" date="2022-07" db="EMBL/GenBank/DDBJ databases">
        <title>Sphingomonas sp. nov., a novel bacterium isolated from the north slope of the Mount Everest.</title>
        <authorList>
            <person name="Cui X."/>
            <person name="Liu Y."/>
        </authorList>
    </citation>
    <scope>NUCLEOTIDE SEQUENCE</scope>
    <source>
        <strain evidence="1">S5-59</strain>
    </source>
</reference>
<accession>A0ABY5LDK4</accession>
<dbReference type="Proteomes" id="UP001058533">
    <property type="component" value="Chromosome"/>
</dbReference>
<proteinExistence type="predicted"/>
<evidence type="ECO:0008006" key="3">
    <source>
        <dbReference type="Google" id="ProtNLM"/>
    </source>
</evidence>
<keyword evidence="2" id="KW-1185">Reference proteome</keyword>
<organism evidence="1 2">
    <name type="scientific">Sphingomonas qomolangmaensis</name>
    <dbReference type="NCBI Taxonomy" id="2918765"/>
    <lineage>
        <taxon>Bacteria</taxon>
        <taxon>Pseudomonadati</taxon>
        <taxon>Pseudomonadota</taxon>
        <taxon>Alphaproteobacteria</taxon>
        <taxon>Sphingomonadales</taxon>
        <taxon>Sphingomonadaceae</taxon>
        <taxon>Sphingomonas</taxon>
    </lineage>
</organism>
<dbReference type="RefSeq" id="WP_256507807.1">
    <property type="nucleotide sequence ID" value="NZ_CP101740.1"/>
</dbReference>
<evidence type="ECO:0000313" key="1">
    <source>
        <dbReference type="EMBL" id="UUL83972.1"/>
    </source>
</evidence>
<protein>
    <recommendedName>
        <fullName evidence="3">PIN domain-containing protein</fullName>
    </recommendedName>
</protein>
<sequence>MFLIDIAPALVSPTSRALLDTRWQKLLEAADRYQVPRNSLVVLAALSAVAVPNSGSPAKKLLKFRSDYSAGDAYNALADLRSLEILINLFALFPNERVALFTADRALALFWTGIQAHDFRRAGESAHFELAPVEALLPGASLDRWRQAVVDHPA</sequence>
<name>A0ABY5LDK4_9SPHN</name>
<gene>
    <name evidence="1" type="ORF">NMP03_07215</name>
</gene>
<dbReference type="EMBL" id="CP101740">
    <property type="protein sequence ID" value="UUL83972.1"/>
    <property type="molecule type" value="Genomic_DNA"/>
</dbReference>